<dbReference type="Gene3D" id="3.30.530.20">
    <property type="match status" value="1"/>
</dbReference>
<evidence type="ECO:0000256" key="1">
    <source>
        <dbReference type="SAM" id="MobiDB-lite"/>
    </source>
</evidence>
<dbReference type="InterPro" id="IPR011256">
    <property type="entry name" value="Reg_factor_effector_dom_sf"/>
</dbReference>
<dbReference type="SUPFAM" id="SSF55136">
    <property type="entry name" value="Probable bacterial effector-binding domain"/>
    <property type="match status" value="1"/>
</dbReference>
<dbReference type="RefSeq" id="WP_147584547.1">
    <property type="nucleotide sequence ID" value="NZ_CP042831.1"/>
</dbReference>
<dbReference type="SMART" id="SM00871">
    <property type="entry name" value="AraC_E_bind"/>
    <property type="match status" value="1"/>
</dbReference>
<dbReference type="EMBL" id="CP042831">
    <property type="protein sequence ID" value="QEE51113.1"/>
    <property type="molecule type" value="Genomic_DNA"/>
</dbReference>
<feature type="compositionally biased region" description="Basic and acidic residues" evidence="1">
    <location>
        <begin position="398"/>
        <end position="417"/>
    </location>
</feature>
<feature type="signal peptide" evidence="2">
    <location>
        <begin position="1"/>
        <end position="22"/>
    </location>
</feature>
<dbReference type="Proteomes" id="UP000321222">
    <property type="component" value="Chromosome"/>
</dbReference>
<evidence type="ECO:0000259" key="3">
    <source>
        <dbReference type="SMART" id="SM00871"/>
    </source>
</evidence>
<dbReference type="InterPro" id="IPR010499">
    <property type="entry name" value="AraC_E-bd"/>
</dbReference>
<evidence type="ECO:0000313" key="5">
    <source>
        <dbReference type="Proteomes" id="UP000321222"/>
    </source>
</evidence>
<feature type="domain" description="AraC effector-binding" evidence="3">
    <location>
        <begin position="182"/>
        <end position="337"/>
    </location>
</feature>
<dbReference type="Pfam" id="PF06445">
    <property type="entry name" value="GyrI-like"/>
    <property type="match status" value="1"/>
</dbReference>
<reference evidence="4 5" key="1">
    <citation type="submission" date="2019-08" db="EMBL/GenBank/DDBJ databases">
        <title>Flavobacterium alkalisoli sp. nov., isolated from rhizosphere soil of Suaeda salsa.</title>
        <authorList>
            <person name="Sun J.-Q."/>
            <person name="Xu L."/>
        </authorList>
    </citation>
    <scope>NUCLEOTIDE SEQUENCE [LARGE SCALE GENOMIC DNA]</scope>
    <source>
        <strain evidence="4 5">XS-5</strain>
    </source>
</reference>
<dbReference type="Gene3D" id="3.20.80.10">
    <property type="entry name" value="Regulatory factor, effector binding domain"/>
    <property type="match status" value="1"/>
</dbReference>
<dbReference type="SUPFAM" id="SSF55961">
    <property type="entry name" value="Bet v1-like"/>
    <property type="match status" value="1"/>
</dbReference>
<feature type="chain" id="PRO_5023037736" description="AraC effector-binding domain-containing protein" evidence="2">
    <location>
        <begin position="23"/>
        <end position="417"/>
    </location>
</feature>
<proteinExistence type="predicted"/>
<dbReference type="AlphaFoldDB" id="A0A5B9FV11"/>
<feature type="compositionally biased region" description="Low complexity" evidence="1">
    <location>
        <begin position="383"/>
        <end position="396"/>
    </location>
</feature>
<keyword evidence="5" id="KW-1185">Reference proteome</keyword>
<protein>
    <recommendedName>
        <fullName evidence="3">AraC effector-binding domain-containing protein</fullName>
    </recommendedName>
</protein>
<evidence type="ECO:0000256" key="2">
    <source>
        <dbReference type="SAM" id="SignalP"/>
    </source>
</evidence>
<sequence>MKIVKYLFLLLLLAAVAGAVFIATQNGKYDVTQELIIKAPKNVVYSFVNDFKNWENSGILTRDTTAVYTFSDNTTGAGTYTNWKLDNKTGNVKTINSAVNDSIYQNAELNGLQSEVYWSFKDTLKEATKVTLRMKGQLTFMEKANAILKGGADEKASKLLTHSLNRINYILVNRINFFEIKVDEIVIRESAYYIGDSTTCKISEMPQKMAAMFPKLQEFVTSNNIATKGKPFTYFHTFDTDKGLTSFTVCIPLEDEMLISDGSEFKAGKINRFNALKTTLKGDYKHLKKAWDAAFKHIADNKLEENFEQPYLEVYTKGPADSKDPSQWVTDIYIPVGPALPEEVVIEVQDSTATVTAVAPTTNTTVRKPATVKKKPEVTPINAQPAAAQPTATLPKTAKKDTATAKKKEVEDTTTKP</sequence>
<dbReference type="InterPro" id="IPR023393">
    <property type="entry name" value="START-like_dom_sf"/>
</dbReference>
<feature type="region of interest" description="Disordered" evidence="1">
    <location>
        <begin position="368"/>
        <end position="417"/>
    </location>
</feature>
<organism evidence="4 5">
    <name type="scientific">Flavobacterium alkalisoli</name>
    <dbReference type="NCBI Taxonomy" id="2602769"/>
    <lineage>
        <taxon>Bacteria</taxon>
        <taxon>Pseudomonadati</taxon>
        <taxon>Bacteroidota</taxon>
        <taxon>Flavobacteriia</taxon>
        <taxon>Flavobacteriales</taxon>
        <taxon>Flavobacteriaceae</taxon>
        <taxon>Flavobacterium</taxon>
    </lineage>
</organism>
<evidence type="ECO:0000313" key="4">
    <source>
        <dbReference type="EMBL" id="QEE51113.1"/>
    </source>
</evidence>
<accession>A0A5B9FV11</accession>
<dbReference type="KEGG" id="fak:FUA48_16485"/>
<name>A0A5B9FV11_9FLAO</name>
<dbReference type="InterPro" id="IPR029442">
    <property type="entry name" value="GyrI-like"/>
</dbReference>
<gene>
    <name evidence="4" type="ORF">FUA48_16485</name>
</gene>
<dbReference type="OrthoDB" id="9807923at2"/>
<keyword evidence="2" id="KW-0732">Signal</keyword>